<feature type="non-terminal residue" evidence="7">
    <location>
        <position position="1"/>
    </location>
</feature>
<feature type="domain" description="Acylphosphatase-like" evidence="6">
    <location>
        <begin position="1"/>
        <end position="61"/>
    </location>
</feature>
<evidence type="ECO:0000256" key="3">
    <source>
        <dbReference type="ARBA" id="ARBA00047645"/>
    </source>
</evidence>
<dbReference type="InterPro" id="IPR036046">
    <property type="entry name" value="Acylphosphatase-like_dom_sf"/>
</dbReference>
<dbReference type="PROSITE" id="PS00151">
    <property type="entry name" value="ACYLPHOSPHATASE_2"/>
    <property type="match status" value="1"/>
</dbReference>
<evidence type="ECO:0000256" key="2">
    <source>
        <dbReference type="ARBA" id="ARBA00012150"/>
    </source>
</evidence>
<comment type="similarity">
    <text evidence="1 5">Belongs to the acylphosphatase family.</text>
</comment>
<proteinExistence type="inferred from homology"/>
<organism evidence="7 8">
    <name type="scientific">Candidatus Schekmanbacteria bacterium RBG_16_38_11</name>
    <dbReference type="NCBI Taxonomy" id="1817880"/>
    <lineage>
        <taxon>Bacteria</taxon>
        <taxon>Candidatus Schekmaniibacteriota</taxon>
    </lineage>
</organism>
<dbReference type="PROSITE" id="PS51160">
    <property type="entry name" value="ACYLPHOSPHATASE_3"/>
    <property type="match status" value="1"/>
</dbReference>
<evidence type="ECO:0000259" key="6">
    <source>
        <dbReference type="PROSITE" id="PS51160"/>
    </source>
</evidence>
<dbReference type="Proteomes" id="UP000178435">
    <property type="component" value="Unassembled WGS sequence"/>
</dbReference>
<accession>A0A1F7RVI9</accession>
<dbReference type="InterPro" id="IPR001792">
    <property type="entry name" value="Acylphosphatase-like_dom"/>
</dbReference>
<evidence type="ECO:0000256" key="4">
    <source>
        <dbReference type="PROSITE-ProRule" id="PRU00520"/>
    </source>
</evidence>
<reference evidence="7 8" key="1">
    <citation type="journal article" date="2016" name="Nat. Commun.">
        <title>Thousands of microbial genomes shed light on interconnected biogeochemical processes in an aquifer system.</title>
        <authorList>
            <person name="Anantharaman K."/>
            <person name="Brown C.T."/>
            <person name="Hug L.A."/>
            <person name="Sharon I."/>
            <person name="Castelle C.J."/>
            <person name="Probst A.J."/>
            <person name="Thomas B.C."/>
            <person name="Singh A."/>
            <person name="Wilkins M.J."/>
            <person name="Karaoz U."/>
            <person name="Brodie E.L."/>
            <person name="Williams K.H."/>
            <person name="Hubbard S.S."/>
            <person name="Banfield J.F."/>
        </authorList>
    </citation>
    <scope>NUCLEOTIDE SEQUENCE [LARGE SCALE GENOMIC DNA]</scope>
</reference>
<evidence type="ECO:0000256" key="1">
    <source>
        <dbReference type="ARBA" id="ARBA00005614"/>
    </source>
</evidence>
<dbReference type="InterPro" id="IPR020456">
    <property type="entry name" value="Acylphosphatase"/>
</dbReference>
<gene>
    <name evidence="7" type="ORF">A2149_05310</name>
</gene>
<dbReference type="EMBL" id="MGDF01000088">
    <property type="protein sequence ID" value="OGL45562.1"/>
    <property type="molecule type" value="Genomic_DNA"/>
</dbReference>
<dbReference type="GO" id="GO:0003998">
    <property type="term" value="F:acylphosphatase activity"/>
    <property type="evidence" value="ECO:0007669"/>
    <property type="project" value="UniProtKB-EC"/>
</dbReference>
<dbReference type="PANTHER" id="PTHR47268:SF4">
    <property type="entry name" value="ACYLPHOSPHATASE"/>
    <property type="match status" value="1"/>
</dbReference>
<dbReference type="InterPro" id="IPR017968">
    <property type="entry name" value="Acylphosphatase_CS"/>
</dbReference>
<dbReference type="SUPFAM" id="SSF54975">
    <property type="entry name" value="Acylphosphatase/BLUF domain-like"/>
    <property type="match status" value="1"/>
</dbReference>
<comment type="caution">
    <text evidence="4">Lacks conserved residue(s) required for the propagation of feature annotation.</text>
</comment>
<sequence length="61" mass="6998">VKGYVKNLINGGVEAIAEGERETIEKFIESLKRGPSFSKVVDVEIEWEDYKGEFKGFDIRF</sequence>
<comment type="catalytic activity">
    <reaction evidence="3">
        <text>an acyl phosphate + H2O = a carboxylate + phosphate + H(+)</text>
        <dbReference type="Rhea" id="RHEA:14965"/>
        <dbReference type="ChEBI" id="CHEBI:15377"/>
        <dbReference type="ChEBI" id="CHEBI:15378"/>
        <dbReference type="ChEBI" id="CHEBI:29067"/>
        <dbReference type="ChEBI" id="CHEBI:43474"/>
        <dbReference type="ChEBI" id="CHEBI:59918"/>
        <dbReference type="EC" id="3.6.1.7"/>
    </reaction>
</comment>
<protein>
    <recommendedName>
        <fullName evidence="2">acylphosphatase</fullName>
        <ecNumber evidence="2">3.6.1.7</ecNumber>
    </recommendedName>
</protein>
<evidence type="ECO:0000313" key="7">
    <source>
        <dbReference type="EMBL" id="OGL45562.1"/>
    </source>
</evidence>
<evidence type="ECO:0000256" key="5">
    <source>
        <dbReference type="RuleBase" id="RU004168"/>
    </source>
</evidence>
<dbReference type="EC" id="3.6.1.7" evidence="2"/>
<name>A0A1F7RVI9_9BACT</name>
<evidence type="ECO:0000313" key="8">
    <source>
        <dbReference type="Proteomes" id="UP000178435"/>
    </source>
</evidence>
<dbReference type="Pfam" id="PF00708">
    <property type="entry name" value="Acylphosphatase"/>
    <property type="match status" value="1"/>
</dbReference>
<dbReference type="Gene3D" id="3.30.70.100">
    <property type="match status" value="1"/>
</dbReference>
<comment type="caution">
    <text evidence="7">The sequence shown here is derived from an EMBL/GenBank/DDBJ whole genome shotgun (WGS) entry which is preliminary data.</text>
</comment>
<dbReference type="PANTHER" id="PTHR47268">
    <property type="entry name" value="ACYLPHOSPHATASE"/>
    <property type="match status" value="1"/>
</dbReference>
<dbReference type="AlphaFoldDB" id="A0A1F7RVI9"/>